<evidence type="ECO:0000256" key="1">
    <source>
        <dbReference type="SAM" id="MobiDB-lite"/>
    </source>
</evidence>
<dbReference type="PANTHER" id="PTHR37516:SF1">
    <property type="entry name" value="SCA1 COMPLEX SCAFFOLD PROTEIN SCAA"/>
    <property type="match status" value="1"/>
</dbReference>
<accession>A0ABQ8X8Z1</accession>
<organism evidence="2 3">
    <name type="scientific">Anaeramoeba flamelloides</name>
    <dbReference type="NCBI Taxonomy" id="1746091"/>
    <lineage>
        <taxon>Eukaryota</taxon>
        <taxon>Metamonada</taxon>
        <taxon>Anaeramoebidae</taxon>
        <taxon>Anaeramoeba</taxon>
    </lineage>
</organism>
<dbReference type="PANTHER" id="PTHR37516">
    <property type="entry name" value="SCA1 COMPLEX SCAFFOLD PROTEIN SCAA"/>
    <property type="match status" value="1"/>
</dbReference>
<reference evidence="2" key="1">
    <citation type="submission" date="2022-08" db="EMBL/GenBank/DDBJ databases">
        <title>Novel sulfate-reducing endosymbionts in the free-living metamonad Anaeramoeba.</title>
        <authorList>
            <person name="Jerlstrom-Hultqvist J."/>
            <person name="Cepicka I."/>
            <person name="Gallot-Lavallee L."/>
            <person name="Salas-Leiva D."/>
            <person name="Curtis B.A."/>
            <person name="Zahonova K."/>
            <person name="Pipaliya S."/>
            <person name="Dacks J."/>
            <person name="Roger A.J."/>
        </authorList>
    </citation>
    <scope>NUCLEOTIDE SEQUENCE</scope>
    <source>
        <strain evidence="2">Schooner1</strain>
    </source>
</reference>
<keyword evidence="3" id="KW-1185">Reference proteome</keyword>
<feature type="region of interest" description="Disordered" evidence="1">
    <location>
        <begin position="231"/>
        <end position="276"/>
    </location>
</feature>
<comment type="caution">
    <text evidence="2">The sequence shown here is derived from an EMBL/GenBank/DDBJ whole genome shotgun (WGS) entry which is preliminary data.</text>
</comment>
<dbReference type="Proteomes" id="UP001150062">
    <property type="component" value="Unassembled WGS sequence"/>
</dbReference>
<sequence length="636" mass="75191">MNKDGELFDKNYHLINDRVCKEKLQKSQELKFPRIKDFETFTQFEQAAIQWTKNMKELQKGIETPTPIGTHYFRPHFIATQEEEQDFEHLSLSAYGEKKSSRSSSGTLDQLVSPRDRNSIGEISKINFKEIDYDISSKIEDELLPDFLEDTISILGENEIWSNSLIPMEPDPYNYDSFDDYENALNEWSKIVMKSLSHIPPHASDFKKLHGLHDIESKNENKVTKKIDNQNENQNISNLNHNNNNNRNNKNNNNNRNQNNNQNNNSNNNNNNNNNNQEIRKQKKEIFYSSIYSDFQSWILKQYLISNDFLPKTGLIGIESLAYQLHQSNKNLNYRYCICNSLKNRYFLQDIHTSTHQNNDDNSLVQEFMRLTKNLQLIVPTETDEVNNQQELSLYERLLIFFEYVKGSMHESITLKPFRVMGKLHGTFTIEDNHNTYDNDEEKKNLEDIEIINIHNSIHNLGYYYLRRNDVLTRLMQKSEDCKRKIENIDVIFNVPKYDIDFPIDLNQLSNLNTNELNQTRKLFEKNTQIEKHNDLYSWYYPKTVTNELITNQLNLASKLIAKNKHKLNIEELITILHIKMNLDTFKKFLKISIYYESIETIHLDIIYSLINKDTIKKLLDLYHHSCSKLMHSKVK</sequence>
<evidence type="ECO:0000313" key="2">
    <source>
        <dbReference type="EMBL" id="KAJ6229135.1"/>
    </source>
</evidence>
<dbReference type="InterPro" id="IPR037474">
    <property type="entry name" value="ScaA"/>
</dbReference>
<proteinExistence type="predicted"/>
<protein>
    <submittedName>
        <fullName evidence="2">Uncharacterized protein</fullName>
    </submittedName>
</protein>
<gene>
    <name evidence="2" type="ORF">M0813_08052</name>
</gene>
<dbReference type="EMBL" id="JAOAOG010000323">
    <property type="protein sequence ID" value="KAJ6229135.1"/>
    <property type="molecule type" value="Genomic_DNA"/>
</dbReference>
<name>A0ABQ8X8Z1_9EUKA</name>
<evidence type="ECO:0000313" key="3">
    <source>
        <dbReference type="Proteomes" id="UP001150062"/>
    </source>
</evidence>